<evidence type="ECO:0000256" key="1">
    <source>
        <dbReference type="SAM" id="MobiDB-lite"/>
    </source>
</evidence>
<comment type="caution">
    <text evidence="2">The sequence shown here is derived from an EMBL/GenBank/DDBJ whole genome shotgun (WGS) entry which is preliminary data.</text>
</comment>
<feature type="compositionally biased region" description="Acidic residues" evidence="1">
    <location>
        <begin position="27"/>
        <end position="43"/>
    </location>
</feature>
<dbReference type="Proteomes" id="UP000735302">
    <property type="component" value="Unassembled WGS sequence"/>
</dbReference>
<gene>
    <name evidence="2" type="ORF">PoB_005918100</name>
</gene>
<keyword evidence="3" id="KW-1185">Reference proteome</keyword>
<dbReference type="EMBL" id="BLXT01006667">
    <property type="protein sequence ID" value="GFO32676.1"/>
    <property type="molecule type" value="Genomic_DNA"/>
</dbReference>
<evidence type="ECO:0000313" key="2">
    <source>
        <dbReference type="EMBL" id="GFO32676.1"/>
    </source>
</evidence>
<sequence length="118" mass="13500">MTAWPKDRVRRKAFVGGLYSNTRKADDDENAAAAADDDDDDDDDHHHHHHHHHDCRTAYTPTIWRPFLKGVWTAIEAKTLPKRLAITNRVLLIGEFRASLSLCSCCSPRYPNLPNEIK</sequence>
<name>A0AAV4CIH7_9GAST</name>
<reference evidence="2 3" key="1">
    <citation type="journal article" date="2021" name="Elife">
        <title>Chloroplast acquisition without the gene transfer in kleptoplastic sea slugs, Plakobranchus ocellatus.</title>
        <authorList>
            <person name="Maeda T."/>
            <person name="Takahashi S."/>
            <person name="Yoshida T."/>
            <person name="Shimamura S."/>
            <person name="Takaki Y."/>
            <person name="Nagai Y."/>
            <person name="Toyoda A."/>
            <person name="Suzuki Y."/>
            <person name="Arimoto A."/>
            <person name="Ishii H."/>
            <person name="Satoh N."/>
            <person name="Nishiyama T."/>
            <person name="Hasebe M."/>
            <person name="Maruyama T."/>
            <person name="Minagawa J."/>
            <person name="Obokata J."/>
            <person name="Shigenobu S."/>
        </authorList>
    </citation>
    <scope>NUCLEOTIDE SEQUENCE [LARGE SCALE GENOMIC DNA]</scope>
</reference>
<accession>A0AAV4CIH7</accession>
<feature type="region of interest" description="Disordered" evidence="1">
    <location>
        <begin position="21"/>
        <end position="56"/>
    </location>
</feature>
<proteinExistence type="predicted"/>
<organism evidence="2 3">
    <name type="scientific">Plakobranchus ocellatus</name>
    <dbReference type="NCBI Taxonomy" id="259542"/>
    <lineage>
        <taxon>Eukaryota</taxon>
        <taxon>Metazoa</taxon>
        <taxon>Spiralia</taxon>
        <taxon>Lophotrochozoa</taxon>
        <taxon>Mollusca</taxon>
        <taxon>Gastropoda</taxon>
        <taxon>Heterobranchia</taxon>
        <taxon>Euthyneura</taxon>
        <taxon>Panpulmonata</taxon>
        <taxon>Sacoglossa</taxon>
        <taxon>Placobranchoidea</taxon>
        <taxon>Plakobranchidae</taxon>
        <taxon>Plakobranchus</taxon>
    </lineage>
</organism>
<protein>
    <submittedName>
        <fullName evidence="2">Uncharacterized protein</fullName>
    </submittedName>
</protein>
<dbReference type="AlphaFoldDB" id="A0AAV4CIH7"/>
<evidence type="ECO:0000313" key="3">
    <source>
        <dbReference type="Proteomes" id="UP000735302"/>
    </source>
</evidence>